<evidence type="ECO:0000256" key="3">
    <source>
        <dbReference type="ARBA" id="ARBA00022691"/>
    </source>
</evidence>
<dbReference type="SUPFAM" id="SSF46785">
    <property type="entry name" value="Winged helix' DNA-binding domain"/>
    <property type="match status" value="1"/>
</dbReference>
<dbReference type="InterPro" id="IPR001077">
    <property type="entry name" value="COMT_C"/>
</dbReference>
<sequence length="432" mass="46409">MSGIEQLLKLRDQLNAAIDTLVASPEGKSLPALDDSLSHAPPALMTAPGAATATAVAQKITALLAGPHRGFALSLSGHVPACLVVAINAHAAEAIRDRESEPGAGLPVSEIAKASTIAPAKLARVLRLLAANYIFVEKKPGVFANNRCSIGLDTGKSAKELQRSPADVYEGTDGHVALMAHCAEDGLKATAFLTDALFDQEAAHSYKPEHAPVSHAYDRPIFDFFAAPGNEAYLKRFGMAMYAINSIMQGEATLATGYPFQDLAPGAKVVDVGGGVGSVSLTLRQLAPHLCFVVQDRPEVIEQQAPKVCCAGKMGREEVKDAALFLLRLVIHDWADEEALAILKPLAEAATSETRLLLVEQAYEPLDPDPLVHNSMPYLVDLEMMAVLNAQERTQEQYVELAKRAGWTHVKTWIPKVGDAPSGWRHYEFQKT</sequence>
<evidence type="ECO:0000313" key="5">
    <source>
        <dbReference type="EMBL" id="KAG0659618.1"/>
    </source>
</evidence>
<protein>
    <recommendedName>
        <fullName evidence="4">O-methyltransferase C-terminal domain-containing protein</fullName>
    </recommendedName>
</protein>
<dbReference type="Gene3D" id="1.10.10.10">
    <property type="entry name" value="Winged helix-like DNA-binding domain superfamily/Winged helix DNA-binding domain"/>
    <property type="match status" value="1"/>
</dbReference>
<dbReference type="Gene3D" id="3.40.50.150">
    <property type="entry name" value="Vaccinia Virus protein VP39"/>
    <property type="match status" value="1"/>
</dbReference>
<gene>
    <name evidence="5" type="ORF">C6P46_005109</name>
</gene>
<dbReference type="PANTHER" id="PTHR43712:SF2">
    <property type="entry name" value="O-METHYLTRANSFERASE CICE"/>
    <property type="match status" value="1"/>
</dbReference>
<dbReference type="InterPro" id="IPR036388">
    <property type="entry name" value="WH-like_DNA-bd_sf"/>
</dbReference>
<keyword evidence="2" id="KW-0808">Transferase</keyword>
<evidence type="ECO:0000256" key="1">
    <source>
        <dbReference type="ARBA" id="ARBA00022603"/>
    </source>
</evidence>
<name>A0A9P7B4Y1_RHOMI</name>
<accession>A0A9P7B4Y1</accession>
<dbReference type="AlphaFoldDB" id="A0A9P7B4Y1"/>
<organism evidence="5 6">
    <name type="scientific">Rhodotorula mucilaginosa</name>
    <name type="common">Yeast</name>
    <name type="synonym">Rhodotorula rubra</name>
    <dbReference type="NCBI Taxonomy" id="5537"/>
    <lineage>
        <taxon>Eukaryota</taxon>
        <taxon>Fungi</taxon>
        <taxon>Dikarya</taxon>
        <taxon>Basidiomycota</taxon>
        <taxon>Pucciniomycotina</taxon>
        <taxon>Microbotryomycetes</taxon>
        <taxon>Sporidiobolales</taxon>
        <taxon>Sporidiobolaceae</taxon>
        <taxon>Rhodotorula</taxon>
    </lineage>
</organism>
<proteinExistence type="predicted"/>
<evidence type="ECO:0000313" key="6">
    <source>
        <dbReference type="Proteomes" id="UP000777482"/>
    </source>
</evidence>
<dbReference type="Proteomes" id="UP000777482">
    <property type="component" value="Unassembled WGS sequence"/>
</dbReference>
<dbReference type="SUPFAM" id="SSF53335">
    <property type="entry name" value="S-adenosyl-L-methionine-dependent methyltransferases"/>
    <property type="match status" value="1"/>
</dbReference>
<dbReference type="PANTHER" id="PTHR43712">
    <property type="entry name" value="PUTATIVE (AFU_ORTHOLOGUE AFUA_4G14580)-RELATED"/>
    <property type="match status" value="1"/>
</dbReference>
<evidence type="ECO:0000256" key="2">
    <source>
        <dbReference type="ARBA" id="ARBA00022679"/>
    </source>
</evidence>
<dbReference type="InterPro" id="IPR036390">
    <property type="entry name" value="WH_DNA-bd_sf"/>
</dbReference>
<dbReference type="InterPro" id="IPR016461">
    <property type="entry name" value="COMT-like"/>
</dbReference>
<reference evidence="5 6" key="1">
    <citation type="submission" date="2020-11" db="EMBL/GenBank/DDBJ databases">
        <title>Kefir isolates.</title>
        <authorList>
            <person name="Marcisauskas S."/>
            <person name="Kim Y."/>
            <person name="Blasche S."/>
        </authorList>
    </citation>
    <scope>NUCLEOTIDE SEQUENCE [LARGE SCALE GENOMIC DNA]</scope>
    <source>
        <strain evidence="5 6">KR</strain>
    </source>
</reference>
<evidence type="ECO:0000259" key="4">
    <source>
        <dbReference type="Pfam" id="PF00891"/>
    </source>
</evidence>
<keyword evidence="6" id="KW-1185">Reference proteome</keyword>
<keyword evidence="3" id="KW-0949">S-adenosyl-L-methionine</keyword>
<dbReference type="PROSITE" id="PS51683">
    <property type="entry name" value="SAM_OMT_II"/>
    <property type="match status" value="1"/>
</dbReference>
<dbReference type="Pfam" id="PF00891">
    <property type="entry name" value="Methyltransf_2"/>
    <property type="match status" value="1"/>
</dbReference>
<dbReference type="GO" id="GO:0008171">
    <property type="term" value="F:O-methyltransferase activity"/>
    <property type="evidence" value="ECO:0007669"/>
    <property type="project" value="InterPro"/>
</dbReference>
<dbReference type="GO" id="GO:0032259">
    <property type="term" value="P:methylation"/>
    <property type="evidence" value="ECO:0007669"/>
    <property type="project" value="UniProtKB-KW"/>
</dbReference>
<dbReference type="InterPro" id="IPR029063">
    <property type="entry name" value="SAM-dependent_MTases_sf"/>
</dbReference>
<feature type="domain" description="O-methyltransferase C-terminal" evidence="4">
    <location>
        <begin position="212"/>
        <end position="407"/>
    </location>
</feature>
<dbReference type="EMBL" id="PUHQ01000052">
    <property type="protein sequence ID" value="KAG0659618.1"/>
    <property type="molecule type" value="Genomic_DNA"/>
</dbReference>
<dbReference type="OrthoDB" id="2525976at2759"/>
<comment type="caution">
    <text evidence="5">The sequence shown here is derived from an EMBL/GenBank/DDBJ whole genome shotgun (WGS) entry which is preliminary data.</text>
</comment>
<keyword evidence="1" id="KW-0489">Methyltransferase</keyword>